<dbReference type="EMBL" id="SNRW01000586">
    <property type="protein sequence ID" value="KAA6400290.1"/>
    <property type="molecule type" value="Genomic_DNA"/>
</dbReference>
<comment type="caution">
    <text evidence="2">The sequence shown here is derived from an EMBL/GenBank/DDBJ whole genome shotgun (WGS) entry which is preliminary data.</text>
</comment>
<protein>
    <submittedName>
        <fullName evidence="2">Uncharacterized protein</fullName>
    </submittedName>
</protein>
<evidence type="ECO:0000256" key="1">
    <source>
        <dbReference type="SAM" id="MobiDB-lite"/>
    </source>
</evidence>
<sequence length="107" mass="12147">MTQTSGQNAQALFTHLLDVVDLNTTPNQPLADNRDVNRNDTNVFASDSEIRGTDADTGPDLRTQPMQEIQFFIMKFIQLLTGRIAFAIDFWVNPISQAQIRDYKTRT</sequence>
<organism evidence="2 3">
    <name type="scientific">Streblomastix strix</name>
    <dbReference type="NCBI Taxonomy" id="222440"/>
    <lineage>
        <taxon>Eukaryota</taxon>
        <taxon>Metamonada</taxon>
        <taxon>Preaxostyla</taxon>
        <taxon>Oxymonadida</taxon>
        <taxon>Streblomastigidae</taxon>
        <taxon>Streblomastix</taxon>
    </lineage>
</organism>
<name>A0A5J4WZI0_9EUKA</name>
<feature type="region of interest" description="Disordered" evidence="1">
    <location>
        <begin position="27"/>
        <end position="60"/>
    </location>
</feature>
<gene>
    <name evidence="2" type="ORF">EZS28_004177</name>
</gene>
<accession>A0A5J4WZI0</accession>
<reference evidence="2 3" key="1">
    <citation type="submission" date="2019-03" db="EMBL/GenBank/DDBJ databases">
        <title>Single cell metagenomics reveals metabolic interactions within the superorganism composed of flagellate Streblomastix strix and complex community of Bacteroidetes bacteria on its surface.</title>
        <authorList>
            <person name="Treitli S.C."/>
            <person name="Kolisko M."/>
            <person name="Husnik F."/>
            <person name="Keeling P."/>
            <person name="Hampl V."/>
        </authorList>
    </citation>
    <scope>NUCLEOTIDE SEQUENCE [LARGE SCALE GENOMIC DNA]</scope>
    <source>
        <strain evidence="2">ST1C</strain>
    </source>
</reference>
<dbReference type="AlphaFoldDB" id="A0A5J4WZI0"/>
<evidence type="ECO:0000313" key="2">
    <source>
        <dbReference type="EMBL" id="KAA6400290.1"/>
    </source>
</evidence>
<evidence type="ECO:0000313" key="3">
    <source>
        <dbReference type="Proteomes" id="UP000324800"/>
    </source>
</evidence>
<dbReference type="Proteomes" id="UP000324800">
    <property type="component" value="Unassembled WGS sequence"/>
</dbReference>
<proteinExistence type="predicted"/>